<dbReference type="Pfam" id="PF02517">
    <property type="entry name" value="Rce1-like"/>
    <property type="match status" value="1"/>
</dbReference>
<dbReference type="Proteomes" id="UP000707206">
    <property type="component" value="Unassembled WGS sequence"/>
</dbReference>
<feature type="domain" description="CAAX prenyl protease 2/Lysostaphin resistance protein A-like" evidence="2">
    <location>
        <begin position="71"/>
        <end position="169"/>
    </location>
</feature>
<evidence type="ECO:0000259" key="2">
    <source>
        <dbReference type="Pfam" id="PF02517"/>
    </source>
</evidence>
<feature type="transmembrane region" description="Helical" evidence="1">
    <location>
        <begin position="70"/>
        <end position="91"/>
    </location>
</feature>
<reference evidence="3" key="2">
    <citation type="submission" date="2020-03" db="EMBL/GenBank/DDBJ databases">
        <title>Flavobacteriaceae bacterium strain TP-CH-4, a member of the family Flavobacteriaceae isolated from a deep-sea seamount.</title>
        <authorList>
            <person name="Zhang D.-C."/>
        </authorList>
    </citation>
    <scope>NUCLEOTIDE SEQUENCE</scope>
    <source>
        <strain evidence="3">TP-CH-4</strain>
    </source>
</reference>
<sequence>MRKELIEFLKHPVYREDENRDFQYRLAVFWRFLLFALLFSFLFGIINSTLEPLFGLELGKHAIDDFMDQYSPWWLLGAAVIVAPVVEELLFRGPMVFFRNSVFFGYVFYVLTLFFGFYHITNFEISTSVLLLSPLLVAPQLCVGLFLGVIRVKFGLSWAIALHALYNLILIGPIVLLQIFDIAPE</sequence>
<dbReference type="GO" id="GO:0004175">
    <property type="term" value="F:endopeptidase activity"/>
    <property type="evidence" value="ECO:0007669"/>
    <property type="project" value="UniProtKB-ARBA"/>
</dbReference>
<feature type="transmembrane region" description="Helical" evidence="1">
    <location>
        <begin position="103"/>
        <end position="121"/>
    </location>
</feature>
<keyword evidence="1" id="KW-0812">Transmembrane</keyword>
<feature type="transmembrane region" description="Helical" evidence="1">
    <location>
        <begin position="127"/>
        <end position="149"/>
    </location>
</feature>
<gene>
    <name evidence="3" type="ORF">FK220_012765</name>
</gene>
<dbReference type="GO" id="GO:0008237">
    <property type="term" value="F:metallopeptidase activity"/>
    <property type="evidence" value="ECO:0007669"/>
    <property type="project" value="UniProtKB-KW"/>
</dbReference>
<dbReference type="EMBL" id="VIKU02000003">
    <property type="protein sequence ID" value="NHF60219.1"/>
    <property type="molecule type" value="Genomic_DNA"/>
</dbReference>
<keyword evidence="4" id="KW-1185">Reference proteome</keyword>
<name>A0A967AUG4_9FLAO</name>
<evidence type="ECO:0000313" key="3">
    <source>
        <dbReference type="EMBL" id="NHF60219.1"/>
    </source>
</evidence>
<feature type="transmembrane region" description="Helical" evidence="1">
    <location>
        <begin position="28"/>
        <end position="50"/>
    </location>
</feature>
<evidence type="ECO:0000313" key="4">
    <source>
        <dbReference type="Proteomes" id="UP000707206"/>
    </source>
</evidence>
<keyword evidence="1" id="KW-1133">Transmembrane helix</keyword>
<dbReference type="AlphaFoldDB" id="A0A967AUG4"/>
<evidence type="ECO:0000256" key="1">
    <source>
        <dbReference type="SAM" id="Phobius"/>
    </source>
</evidence>
<reference evidence="3" key="1">
    <citation type="submission" date="2019-07" db="EMBL/GenBank/DDBJ databases">
        <authorList>
            <person name="De-Chao Zhang Q."/>
        </authorList>
    </citation>
    <scope>NUCLEOTIDE SEQUENCE</scope>
    <source>
        <strain evidence="3">TP-CH-4</strain>
    </source>
</reference>
<keyword evidence="3" id="KW-0645">Protease</keyword>
<proteinExistence type="predicted"/>
<keyword evidence="3" id="KW-0482">Metalloprotease</keyword>
<accession>A0A967AUG4</accession>
<keyword evidence="3" id="KW-0378">Hydrolase</keyword>
<organism evidence="3 4">
    <name type="scientific">Pelagihabitans pacificus</name>
    <dbReference type="NCBI Taxonomy" id="2696054"/>
    <lineage>
        <taxon>Bacteria</taxon>
        <taxon>Pseudomonadati</taxon>
        <taxon>Bacteroidota</taxon>
        <taxon>Flavobacteriia</taxon>
        <taxon>Flavobacteriales</taxon>
        <taxon>Flavobacteriaceae</taxon>
        <taxon>Pelagihabitans</taxon>
    </lineage>
</organism>
<dbReference type="GO" id="GO:0080120">
    <property type="term" value="P:CAAX-box protein maturation"/>
    <property type="evidence" value="ECO:0007669"/>
    <property type="project" value="UniProtKB-ARBA"/>
</dbReference>
<dbReference type="InterPro" id="IPR003675">
    <property type="entry name" value="Rce1/LyrA-like_dom"/>
</dbReference>
<comment type="caution">
    <text evidence="3">The sequence shown here is derived from an EMBL/GenBank/DDBJ whole genome shotgun (WGS) entry which is preliminary data.</text>
</comment>
<feature type="transmembrane region" description="Helical" evidence="1">
    <location>
        <begin position="156"/>
        <end position="180"/>
    </location>
</feature>
<protein>
    <submittedName>
        <fullName evidence="3">CPBP family intramembrane metalloprotease</fullName>
    </submittedName>
</protein>
<dbReference type="RefSeq" id="WP_152574713.1">
    <property type="nucleotide sequence ID" value="NZ_VIKU02000003.1"/>
</dbReference>
<keyword evidence="1" id="KW-0472">Membrane</keyword>